<dbReference type="OrthoDB" id="6139674at2759"/>
<feature type="compositionally biased region" description="Basic residues" evidence="2">
    <location>
        <begin position="1"/>
        <end position="10"/>
    </location>
</feature>
<protein>
    <recommendedName>
        <fullName evidence="3">ZP domain-containing protein</fullName>
    </recommendedName>
</protein>
<feature type="region of interest" description="Disordered" evidence="2">
    <location>
        <begin position="1"/>
        <end position="26"/>
    </location>
</feature>
<dbReference type="PANTHER" id="PTHR22907">
    <property type="entry name" value="GH04558P"/>
    <property type="match status" value="1"/>
</dbReference>
<sequence>MAKSNRCLKKSPRESSKGKFEKPACGRNLGSPQRGFDTCISPRSLIQLYFTPKKCLRRRCENQGESDELLTFETPHYRYEILSEDPNGVPIKYGKIGETVYHKWACFSELTDVYCLRVHSCTIYDGQGGPPVTVLDANGCSVDGVILQNLDYTSDLTDGKLAQEYQQPQKHIVLWKQNICAKKEKSIYWSHRLVYRTFKPMNLGTFKNSAFRGSEKVPLEAGDFGRMV</sequence>
<dbReference type="InterPro" id="IPR051962">
    <property type="entry name" value="Cuticlin"/>
</dbReference>
<evidence type="ECO:0000256" key="1">
    <source>
        <dbReference type="ARBA" id="ARBA00022729"/>
    </source>
</evidence>
<keyword evidence="5" id="KW-1185">Reference proteome</keyword>
<gene>
    <name evidence="4" type="ORF">SVUK_LOCUS17786</name>
</gene>
<evidence type="ECO:0000313" key="5">
    <source>
        <dbReference type="Proteomes" id="UP000270094"/>
    </source>
</evidence>
<keyword evidence="1" id="KW-0732">Signal</keyword>
<dbReference type="InterPro" id="IPR057475">
    <property type="entry name" value="CUT_C"/>
</dbReference>
<dbReference type="SMART" id="SM00241">
    <property type="entry name" value="ZP"/>
    <property type="match status" value="1"/>
</dbReference>
<proteinExistence type="predicted"/>
<name>A0A3P7LUJ8_STRVU</name>
<dbReference type="PANTHER" id="PTHR22907:SF57">
    <property type="entry name" value="CUTICLIN-4"/>
    <property type="match status" value="1"/>
</dbReference>
<accession>A0A3P7LUJ8</accession>
<evidence type="ECO:0000256" key="2">
    <source>
        <dbReference type="SAM" id="MobiDB-lite"/>
    </source>
</evidence>
<feature type="compositionally biased region" description="Basic and acidic residues" evidence="2">
    <location>
        <begin position="11"/>
        <end position="24"/>
    </location>
</feature>
<dbReference type="EMBL" id="UYYB01119402">
    <property type="protein sequence ID" value="VDM82788.1"/>
    <property type="molecule type" value="Genomic_DNA"/>
</dbReference>
<dbReference type="Proteomes" id="UP000270094">
    <property type="component" value="Unassembled WGS sequence"/>
</dbReference>
<reference evidence="4 5" key="1">
    <citation type="submission" date="2018-11" db="EMBL/GenBank/DDBJ databases">
        <authorList>
            <consortium name="Pathogen Informatics"/>
        </authorList>
    </citation>
    <scope>NUCLEOTIDE SEQUENCE [LARGE SCALE GENOMIC DNA]</scope>
</reference>
<dbReference type="InterPro" id="IPR001507">
    <property type="entry name" value="ZP_dom"/>
</dbReference>
<dbReference type="Pfam" id="PF25301">
    <property type="entry name" value="CUT_C"/>
    <property type="match status" value="1"/>
</dbReference>
<evidence type="ECO:0000259" key="3">
    <source>
        <dbReference type="SMART" id="SM00241"/>
    </source>
</evidence>
<feature type="domain" description="ZP" evidence="3">
    <location>
        <begin position="6"/>
        <end position="183"/>
    </location>
</feature>
<organism evidence="4 5">
    <name type="scientific">Strongylus vulgaris</name>
    <name type="common">Blood worm</name>
    <dbReference type="NCBI Taxonomy" id="40348"/>
    <lineage>
        <taxon>Eukaryota</taxon>
        <taxon>Metazoa</taxon>
        <taxon>Ecdysozoa</taxon>
        <taxon>Nematoda</taxon>
        <taxon>Chromadorea</taxon>
        <taxon>Rhabditida</taxon>
        <taxon>Rhabditina</taxon>
        <taxon>Rhabditomorpha</taxon>
        <taxon>Strongyloidea</taxon>
        <taxon>Strongylidae</taxon>
        <taxon>Strongylus</taxon>
    </lineage>
</organism>
<dbReference type="AlphaFoldDB" id="A0A3P7LUJ8"/>
<evidence type="ECO:0000313" key="4">
    <source>
        <dbReference type="EMBL" id="VDM82788.1"/>
    </source>
</evidence>